<organism evidence="10">
    <name type="scientific">Selaginella moellendorffii</name>
    <name type="common">Spikemoss</name>
    <dbReference type="NCBI Taxonomy" id="88036"/>
    <lineage>
        <taxon>Eukaryota</taxon>
        <taxon>Viridiplantae</taxon>
        <taxon>Streptophyta</taxon>
        <taxon>Embryophyta</taxon>
        <taxon>Tracheophyta</taxon>
        <taxon>Lycopodiopsida</taxon>
        <taxon>Selaginellales</taxon>
        <taxon>Selaginellaceae</taxon>
        <taxon>Selaginella</taxon>
    </lineage>
</organism>
<sequence>FFFLLFFFLLGACFMNVARATPAVTTCPDGWLRGPADRCFMLVNASSTWEESETSCRNRSGHLASITSDAEVAFVKGHCTGVFDPCWVGAVISNTSRGVLWRWSDCHVRWNFSFASSNCSSSGCVNLGEYCLSVSSMRGLVRENCGDRHRFVCVLATKEGECIRATNRKAYLIVLIAVSCLILVTALAIVIWLLVYRRKRRRRRSRRAPSSSMVPLSSLRLFTLDELRIATNNFGMENRLRGSTFKGILSDGVLVAVKKLERSSFQSRKEFLAEMNRIARLRHPSLVAVIGCCYDHGERYIAYEYIANGPLDLWLHDPVRRGTLDWRTRMQIAVTAAQGIAYLHDQVKPHVIHRDIKASSILLDDKFHGRVMGVGLASVVPWEAAYERTVVAGTHGYLAPEFVYRNELTTKSDVYSFGVLMLELISGRKPAMPVDVVDWQTIFEWATPLVQSQQLQEIIDPSLTSIPAPAHIQMLVDLIYSCTQHVASMRPRMSYVVHQLDQLKDVESLQPRQQQQQQIQEVVYPARDARSKEPALITVQSEIMESLF</sequence>
<dbReference type="GO" id="GO:0004672">
    <property type="term" value="F:protein kinase activity"/>
    <property type="evidence" value="ECO:0000318"/>
    <property type="project" value="GO_Central"/>
</dbReference>
<gene>
    <name evidence="9" type="ORF">SELMODRAFT_82185</name>
</gene>
<feature type="domain" description="C-type lectin" evidence="8">
    <location>
        <begin position="35"/>
        <end position="154"/>
    </location>
</feature>
<dbReference type="Gene3D" id="3.10.100.10">
    <property type="entry name" value="Mannose-Binding Protein A, subunit A"/>
    <property type="match status" value="1"/>
</dbReference>
<dbReference type="InterPro" id="IPR016186">
    <property type="entry name" value="C-type_lectin-like/link_sf"/>
</dbReference>
<keyword evidence="3" id="KW-0418">Kinase</keyword>
<evidence type="ECO:0000259" key="8">
    <source>
        <dbReference type="PROSITE" id="PS50041"/>
    </source>
</evidence>
<dbReference type="Gene3D" id="3.30.200.20">
    <property type="entry name" value="Phosphorylase Kinase, domain 1"/>
    <property type="match status" value="1"/>
</dbReference>
<protein>
    <recommendedName>
        <fullName evidence="11">Protein kinase domain-containing protein</fullName>
    </recommendedName>
</protein>
<reference evidence="9 10" key="1">
    <citation type="journal article" date="2011" name="Science">
        <title>The Selaginella genome identifies genetic changes associated with the evolution of vascular plants.</title>
        <authorList>
            <person name="Banks J.A."/>
            <person name="Nishiyama T."/>
            <person name="Hasebe M."/>
            <person name="Bowman J.L."/>
            <person name="Gribskov M."/>
            <person name="dePamphilis C."/>
            <person name="Albert V.A."/>
            <person name="Aono N."/>
            <person name="Aoyama T."/>
            <person name="Ambrose B.A."/>
            <person name="Ashton N.W."/>
            <person name="Axtell M.J."/>
            <person name="Barker E."/>
            <person name="Barker M.S."/>
            <person name="Bennetzen J.L."/>
            <person name="Bonawitz N.D."/>
            <person name="Chapple C."/>
            <person name="Cheng C."/>
            <person name="Correa L.G."/>
            <person name="Dacre M."/>
            <person name="DeBarry J."/>
            <person name="Dreyer I."/>
            <person name="Elias M."/>
            <person name="Engstrom E.M."/>
            <person name="Estelle M."/>
            <person name="Feng L."/>
            <person name="Finet C."/>
            <person name="Floyd S.K."/>
            <person name="Frommer W.B."/>
            <person name="Fujita T."/>
            <person name="Gramzow L."/>
            <person name="Gutensohn M."/>
            <person name="Harholt J."/>
            <person name="Hattori M."/>
            <person name="Heyl A."/>
            <person name="Hirai T."/>
            <person name="Hiwatashi Y."/>
            <person name="Ishikawa M."/>
            <person name="Iwata M."/>
            <person name="Karol K.G."/>
            <person name="Koehler B."/>
            <person name="Kolukisaoglu U."/>
            <person name="Kubo M."/>
            <person name="Kurata T."/>
            <person name="Lalonde S."/>
            <person name="Li K."/>
            <person name="Li Y."/>
            <person name="Litt A."/>
            <person name="Lyons E."/>
            <person name="Manning G."/>
            <person name="Maruyama T."/>
            <person name="Michael T.P."/>
            <person name="Mikami K."/>
            <person name="Miyazaki S."/>
            <person name="Morinaga S."/>
            <person name="Murata T."/>
            <person name="Mueller-Roeber B."/>
            <person name="Nelson D.R."/>
            <person name="Obara M."/>
            <person name="Oguri Y."/>
            <person name="Olmstead R.G."/>
            <person name="Onodera N."/>
            <person name="Petersen B.L."/>
            <person name="Pils B."/>
            <person name="Prigge M."/>
            <person name="Rensing S.A."/>
            <person name="Riano-Pachon D.M."/>
            <person name="Roberts A.W."/>
            <person name="Sato Y."/>
            <person name="Scheller H.V."/>
            <person name="Schulz B."/>
            <person name="Schulz C."/>
            <person name="Shakirov E.V."/>
            <person name="Shibagaki N."/>
            <person name="Shinohara N."/>
            <person name="Shippen D.E."/>
            <person name="Soerensen I."/>
            <person name="Sotooka R."/>
            <person name="Sugimoto N."/>
            <person name="Sugita M."/>
            <person name="Sumikawa N."/>
            <person name="Tanurdzic M."/>
            <person name="Theissen G."/>
            <person name="Ulvskov P."/>
            <person name="Wakazuki S."/>
            <person name="Weng J.K."/>
            <person name="Willats W.W."/>
            <person name="Wipf D."/>
            <person name="Wolf P.G."/>
            <person name="Yang L."/>
            <person name="Zimmer A.D."/>
            <person name="Zhu Q."/>
            <person name="Mitros T."/>
            <person name="Hellsten U."/>
            <person name="Loque D."/>
            <person name="Otillar R."/>
            <person name="Salamov A."/>
            <person name="Schmutz J."/>
            <person name="Shapiro H."/>
            <person name="Lindquist E."/>
            <person name="Lucas S."/>
            <person name="Rokhsar D."/>
            <person name="Grigoriev I.V."/>
        </authorList>
    </citation>
    <scope>NUCLEOTIDE SEQUENCE [LARGE SCALE GENOMIC DNA]</scope>
</reference>
<dbReference type="eggNOG" id="KOG1187">
    <property type="taxonomic scope" value="Eukaryota"/>
</dbReference>
<dbReference type="SUPFAM" id="SSF56436">
    <property type="entry name" value="C-type lectin-like"/>
    <property type="match status" value="1"/>
</dbReference>
<evidence type="ECO:0000256" key="3">
    <source>
        <dbReference type="ARBA" id="ARBA00022777"/>
    </source>
</evidence>
<dbReference type="Pfam" id="PF00059">
    <property type="entry name" value="Lectin_C"/>
    <property type="match status" value="1"/>
</dbReference>
<evidence type="ECO:0000256" key="4">
    <source>
        <dbReference type="ARBA" id="ARBA00022840"/>
    </source>
</evidence>
<dbReference type="SMART" id="SM00034">
    <property type="entry name" value="CLECT"/>
    <property type="match status" value="1"/>
</dbReference>
<evidence type="ECO:0000256" key="5">
    <source>
        <dbReference type="SAM" id="Phobius"/>
    </source>
</evidence>
<dbReference type="PANTHER" id="PTHR47973">
    <property type="entry name" value="CYSTEINE-RICH RECEPTOR-LIKE PROTEIN KINASE 3"/>
    <property type="match status" value="1"/>
</dbReference>
<dbReference type="InterPro" id="IPR001304">
    <property type="entry name" value="C-type_lectin-like"/>
</dbReference>
<keyword evidence="2" id="KW-0547">Nucleotide-binding</keyword>
<evidence type="ECO:0000256" key="1">
    <source>
        <dbReference type="ARBA" id="ARBA00022679"/>
    </source>
</evidence>
<keyword evidence="4" id="KW-0067">ATP-binding</keyword>
<keyword evidence="5" id="KW-0472">Membrane</keyword>
<dbReference type="Pfam" id="PF07714">
    <property type="entry name" value="PK_Tyr_Ser-Thr"/>
    <property type="match status" value="1"/>
</dbReference>
<proteinExistence type="predicted"/>
<feature type="transmembrane region" description="Helical" evidence="5">
    <location>
        <begin position="170"/>
        <end position="196"/>
    </location>
</feature>
<dbReference type="OMA" id="DESENQC"/>
<dbReference type="STRING" id="88036.D8R0Q1"/>
<dbReference type="PROSITE" id="PS50041">
    <property type="entry name" value="C_TYPE_LECTIN_2"/>
    <property type="match status" value="1"/>
</dbReference>
<dbReference type="InterPro" id="IPR016187">
    <property type="entry name" value="CTDL_fold"/>
</dbReference>
<dbReference type="FunFam" id="1.10.510.10:FF:000393">
    <property type="entry name" value="C-type lectin receptor-like tyrosine-protein kinase At1g52310"/>
    <property type="match status" value="1"/>
</dbReference>
<evidence type="ECO:0008006" key="11">
    <source>
        <dbReference type="Google" id="ProtNLM"/>
    </source>
</evidence>
<evidence type="ECO:0000259" key="7">
    <source>
        <dbReference type="PROSITE" id="PS50011"/>
    </source>
</evidence>
<dbReference type="InterPro" id="IPR011009">
    <property type="entry name" value="Kinase-like_dom_sf"/>
</dbReference>
<feature type="chain" id="PRO_5003121413" description="Protein kinase domain-containing protein" evidence="6">
    <location>
        <begin position="21"/>
        <end position="548"/>
    </location>
</feature>
<feature type="domain" description="Protein kinase" evidence="7">
    <location>
        <begin position="223"/>
        <end position="501"/>
    </location>
</feature>
<keyword evidence="6" id="KW-0732">Signal</keyword>
<accession>D8R0Q1</accession>
<dbReference type="InterPro" id="IPR001245">
    <property type="entry name" value="Ser-Thr/Tyr_kinase_cat_dom"/>
</dbReference>
<dbReference type="InterPro" id="IPR000719">
    <property type="entry name" value="Prot_kinase_dom"/>
</dbReference>
<dbReference type="InParanoid" id="D8R0Q1"/>
<dbReference type="InterPro" id="IPR052059">
    <property type="entry name" value="CR_Ser/Thr_kinase"/>
</dbReference>
<dbReference type="CDD" id="cd00037">
    <property type="entry name" value="CLECT"/>
    <property type="match status" value="1"/>
</dbReference>
<dbReference type="SUPFAM" id="SSF56112">
    <property type="entry name" value="Protein kinase-like (PK-like)"/>
    <property type="match status" value="1"/>
</dbReference>
<dbReference type="GO" id="GO:0005524">
    <property type="term" value="F:ATP binding"/>
    <property type="evidence" value="ECO:0007669"/>
    <property type="project" value="UniProtKB-KW"/>
</dbReference>
<evidence type="ECO:0000313" key="9">
    <source>
        <dbReference type="EMBL" id="EFJ35013.1"/>
    </source>
</evidence>
<dbReference type="AlphaFoldDB" id="D8R0Q1"/>
<evidence type="ECO:0000256" key="6">
    <source>
        <dbReference type="SAM" id="SignalP"/>
    </source>
</evidence>
<dbReference type="EMBL" id="GL377569">
    <property type="protein sequence ID" value="EFJ35013.1"/>
    <property type="molecule type" value="Genomic_DNA"/>
</dbReference>
<name>D8R0Q1_SELML</name>
<dbReference type="Gene3D" id="1.10.510.10">
    <property type="entry name" value="Transferase(Phosphotransferase) domain 1"/>
    <property type="match status" value="1"/>
</dbReference>
<keyword evidence="5" id="KW-1133">Transmembrane helix</keyword>
<dbReference type="FunCoup" id="D8R0Q1">
    <property type="interactions" value="2792"/>
</dbReference>
<feature type="signal peptide" evidence="6">
    <location>
        <begin position="1"/>
        <end position="20"/>
    </location>
</feature>
<dbReference type="HOGENOM" id="CLU_000288_145_2_1"/>
<dbReference type="PROSITE" id="PS50011">
    <property type="entry name" value="PROTEIN_KINASE_DOM"/>
    <property type="match status" value="1"/>
</dbReference>
<keyword evidence="10" id="KW-1185">Reference proteome</keyword>
<evidence type="ECO:0000313" key="10">
    <source>
        <dbReference type="Proteomes" id="UP000001514"/>
    </source>
</evidence>
<dbReference type="Gramene" id="EFJ35013">
    <property type="protein sequence ID" value="EFJ35013"/>
    <property type="gene ID" value="SELMODRAFT_82185"/>
</dbReference>
<keyword evidence="5" id="KW-0812">Transmembrane</keyword>
<dbReference type="Proteomes" id="UP000001514">
    <property type="component" value="Unassembled WGS sequence"/>
</dbReference>
<keyword evidence="1" id="KW-0808">Transferase</keyword>
<evidence type="ECO:0000256" key="2">
    <source>
        <dbReference type="ARBA" id="ARBA00022741"/>
    </source>
</evidence>
<feature type="non-terminal residue" evidence="9">
    <location>
        <position position="1"/>
    </location>
</feature>
<dbReference type="KEGG" id="smo:SELMODRAFT_82185"/>